<organism evidence="3 4">
    <name type="scientific">candidate division CPR3 bacterium GW2011_GWF2_35_18</name>
    <dbReference type="NCBI Taxonomy" id="1618350"/>
    <lineage>
        <taxon>Bacteria</taxon>
        <taxon>Bacteria division CPR3</taxon>
    </lineage>
</organism>
<dbReference type="Pfam" id="PF02615">
    <property type="entry name" value="Ldh_2"/>
    <property type="match status" value="1"/>
</dbReference>
<evidence type="ECO:0000313" key="3">
    <source>
        <dbReference type="EMBL" id="KKP69357.1"/>
    </source>
</evidence>
<dbReference type="AlphaFoldDB" id="A0A0G0EPW4"/>
<protein>
    <submittedName>
        <fullName evidence="3">Sulfolactate dehydrogenase</fullName>
    </submittedName>
</protein>
<evidence type="ECO:0000256" key="1">
    <source>
        <dbReference type="ARBA" id="ARBA00006056"/>
    </source>
</evidence>
<keyword evidence="2" id="KW-0560">Oxidoreductase</keyword>
<dbReference type="InterPro" id="IPR036111">
    <property type="entry name" value="Mal/L-sulfo/L-lacto_DH-like_sf"/>
</dbReference>
<comment type="caution">
    <text evidence="3">The sequence shown here is derived from an EMBL/GenBank/DDBJ whole genome shotgun (WGS) entry which is preliminary data.</text>
</comment>
<comment type="similarity">
    <text evidence="1">Belongs to the LDH2/MDH2 oxidoreductase family.</text>
</comment>
<dbReference type="Gene3D" id="1.10.1530.10">
    <property type="match status" value="1"/>
</dbReference>
<gene>
    <name evidence="3" type="ORF">UR67_C0007G0062</name>
</gene>
<accession>A0A0G0EPW4</accession>
<dbReference type="PANTHER" id="PTHR11091">
    <property type="entry name" value="OXIDOREDUCTASE-RELATED"/>
    <property type="match status" value="1"/>
</dbReference>
<evidence type="ECO:0000256" key="2">
    <source>
        <dbReference type="ARBA" id="ARBA00023002"/>
    </source>
</evidence>
<proteinExistence type="inferred from homology"/>
<dbReference type="InterPro" id="IPR043144">
    <property type="entry name" value="Mal/L-sulf/L-lact_DH-like_ah"/>
</dbReference>
<evidence type="ECO:0000313" key="4">
    <source>
        <dbReference type="Proteomes" id="UP000034581"/>
    </source>
</evidence>
<dbReference type="GO" id="GO:0016491">
    <property type="term" value="F:oxidoreductase activity"/>
    <property type="evidence" value="ECO:0007669"/>
    <property type="project" value="UniProtKB-KW"/>
</dbReference>
<sequence>MSSQKVSLIEIEKLLSKAAAKFVSLEEAQYFAKAQIECTLFMYPDVNPINSAVEDLESWEKLKASKIEIQVDKSGTFLVDFNRLGPSLKLKWVHDKIEEKAKLNGIAMFGLNNSNVTDWLKLWTYGLAKRNLIAMYVFNGGLGTVPYGGSEPIFGTNPLSYAIPTEDDPILVDMATSESAFYKYSRALKDKHRMREGVLVDQNGNLTCDPVIAISKDKENARILPMGGGYKGYNIVLLIEILTGALVRSFMGLEKSAKYTKHEYGGLLIAIDISGLTDLDKFKSSVSKMCKDIRSQKHGDHVTQVIVPGDHAHFRAKKLRAEGVLELDLGIYEKLKNWESQK</sequence>
<reference evidence="3 4" key="1">
    <citation type="journal article" date="2015" name="Nature">
        <title>rRNA introns, odd ribosomes, and small enigmatic genomes across a large radiation of phyla.</title>
        <authorList>
            <person name="Brown C.T."/>
            <person name="Hug L.A."/>
            <person name="Thomas B.C."/>
            <person name="Sharon I."/>
            <person name="Castelle C.J."/>
            <person name="Singh A."/>
            <person name="Wilkins M.J."/>
            <person name="Williams K.H."/>
            <person name="Banfield J.F."/>
        </authorList>
    </citation>
    <scope>NUCLEOTIDE SEQUENCE [LARGE SCALE GENOMIC DNA]</scope>
</reference>
<dbReference type="InterPro" id="IPR003767">
    <property type="entry name" value="Malate/L-lactate_DH-like"/>
</dbReference>
<dbReference type="InterPro" id="IPR043143">
    <property type="entry name" value="Mal/L-sulf/L-lact_DH-like_NADP"/>
</dbReference>
<dbReference type="SUPFAM" id="SSF89733">
    <property type="entry name" value="L-sulfolactate dehydrogenase-like"/>
    <property type="match status" value="1"/>
</dbReference>
<dbReference type="Gene3D" id="3.30.1370.60">
    <property type="entry name" value="Hypothetical oxidoreductase yiak, domain 2"/>
    <property type="match status" value="1"/>
</dbReference>
<name>A0A0G0EPW4_UNCC3</name>
<dbReference type="Proteomes" id="UP000034581">
    <property type="component" value="Unassembled WGS sequence"/>
</dbReference>
<dbReference type="STRING" id="1618350.UR67_C0007G0062"/>
<dbReference type="EMBL" id="LBQB01000007">
    <property type="protein sequence ID" value="KKP69357.1"/>
    <property type="molecule type" value="Genomic_DNA"/>
</dbReference>
<dbReference type="PANTHER" id="PTHR11091:SF0">
    <property type="entry name" value="MALATE DEHYDROGENASE"/>
    <property type="match status" value="1"/>
</dbReference>